<dbReference type="GO" id="GO:0003747">
    <property type="term" value="F:translation release factor activity"/>
    <property type="evidence" value="ECO:0007669"/>
    <property type="project" value="InterPro"/>
</dbReference>
<gene>
    <name evidence="3" type="ORF">S01H4_40007</name>
</gene>
<dbReference type="Gene3D" id="3.30.1330.30">
    <property type="match status" value="1"/>
</dbReference>
<name>X1C6G0_9ZZZZ</name>
<dbReference type="SUPFAM" id="SSF55315">
    <property type="entry name" value="L30e-like"/>
    <property type="match status" value="1"/>
</dbReference>
<dbReference type="InterPro" id="IPR004403">
    <property type="entry name" value="Peptide_chain-rel_eRF1/aRF1"/>
</dbReference>
<proteinExistence type="predicted"/>
<evidence type="ECO:0000259" key="2">
    <source>
        <dbReference type="Pfam" id="PF03465"/>
    </source>
</evidence>
<dbReference type="Pfam" id="PF03464">
    <property type="entry name" value="eRF1_2"/>
    <property type="match status" value="1"/>
</dbReference>
<feature type="domain" description="eRF1" evidence="2">
    <location>
        <begin position="168"/>
        <end position="227"/>
    </location>
</feature>
<reference evidence="3" key="1">
    <citation type="journal article" date="2014" name="Front. Microbiol.">
        <title>High frequency of phylogenetically diverse reductive dehalogenase-homologous genes in deep subseafloor sedimentary metagenomes.</title>
        <authorList>
            <person name="Kawai M."/>
            <person name="Futagami T."/>
            <person name="Toyoda A."/>
            <person name="Takaki Y."/>
            <person name="Nishi S."/>
            <person name="Hori S."/>
            <person name="Arai W."/>
            <person name="Tsubouchi T."/>
            <person name="Morono Y."/>
            <person name="Uchiyama I."/>
            <person name="Ito T."/>
            <person name="Fujiyama A."/>
            <person name="Inagaki F."/>
            <person name="Takami H."/>
        </authorList>
    </citation>
    <scope>NUCLEOTIDE SEQUENCE</scope>
    <source>
        <strain evidence="3">Expedition CK06-06</strain>
    </source>
</reference>
<dbReference type="Gene3D" id="3.30.420.60">
    <property type="entry name" value="eRF1 domain 2"/>
    <property type="match status" value="1"/>
</dbReference>
<dbReference type="Pfam" id="PF03465">
    <property type="entry name" value="eRF1_3"/>
    <property type="match status" value="1"/>
</dbReference>
<organism evidence="3">
    <name type="scientific">marine sediment metagenome</name>
    <dbReference type="NCBI Taxonomy" id="412755"/>
    <lineage>
        <taxon>unclassified sequences</taxon>
        <taxon>metagenomes</taxon>
        <taxon>ecological metagenomes</taxon>
    </lineage>
</organism>
<evidence type="ECO:0000259" key="1">
    <source>
        <dbReference type="Pfam" id="PF03464"/>
    </source>
</evidence>
<dbReference type="NCBIfam" id="TIGR03676">
    <property type="entry name" value="aRF1_eRF1"/>
    <property type="match status" value="1"/>
</dbReference>
<sequence>FPVTPVQPLSRKMYVCDSRFHTEHLRDQLEVKDQFGLMVVDRESAAYALLRGNHMTFLRNLHSFVPGKHGKGGQSQRRIQRGTEILAKDHLRRAGEMASKLFLEIPDLKGIVVGGPSLAKDNFVRGDFIDFRLRDKIMGTVDTGYTGEQGIRELMEKSTEILKDVRYLEEKKLVQIFLSELGKDTGLVVYGQKEVMKAMELGAVKTLLISEELDVIQTKVACPQCNYEKQEAVKAREFVEFEDEIIKRNCPECGSSKLSIEDTQDFVVELGKRSNETGL</sequence>
<dbReference type="InterPro" id="IPR029064">
    <property type="entry name" value="Ribosomal_eL30-like_sf"/>
</dbReference>
<evidence type="ECO:0008006" key="4">
    <source>
        <dbReference type="Google" id="ProtNLM"/>
    </source>
</evidence>
<dbReference type="AlphaFoldDB" id="X1C6G0"/>
<dbReference type="InterPro" id="IPR005141">
    <property type="entry name" value="eRF1_2"/>
</dbReference>
<accession>X1C6G0</accession>
<evidence type="ECO:0000313" key="3">
    <source>
        <dbReference type="EMBL" id="GAH03666.1"/>
    </source>
</evidence>
<dbReference type="PANTHER" id="PTHR10113">
    <property type="entry name" value="PEPTIDE CHAIN RELEASE FACTOR SUBUNIT 1"/>
    <property type="match status" value="1"/>
</dbReference>
<feature type="domain" description="eRF1" evidence="1">
    <location>
        <begin position="35"/>
        <end position="164"/>
    </location>
</feature>
<protein>
    <recommendedName>
        <fullName evidence="4">eRF1 domain-containing protein</fullName>
    </recommendedName>
</protein>
<dbReference type="EMBL" id="BART01021745">
    <property type="protein sequence ID" value="GAH03666.1"/>
    <property type="molecule type" value="Genomic_DNA"/>
</dbReference>
<feature type="non-terminal residue" evidence="3">
    <location>
        <position position="1"/>
    </location>
</feature>
<comment type="caution">
    <text evidence="3">The sequence shown here is derived from an EMBL/GenBank/DDBJ whole genome shotgun (WGS) entry which is preliminary data.</text>
</comment>
<dbReference type="SUPFAM" id="SSF55481">
    <property type="entry name" value="N-terminal domain of eukaryotic peptide chain release factor subunit 1, ERF1"/>
    <property type="match status" value="1"/>
</dbReference>
<dbReference type="InterPro" id="IPR024049">
    <property type="entry name" value="eRF1_1_sf"/>
</dbReference>
<dbReference type="InterPro" id="IPR005142">
    <property type="entry name" value="eRF1_3"/>
</dbReference>
<dbReference type="InterPro" id="IPR042226">
    <property type="entry name" value="eFR1_2_sf"/>
</dbReference>
<dbReference type="Gene3D" id="3.30.960.10">
    <property type="entry name" value="eRF1 domain 1"/>
    <property type="match status" value="1"/>
</dbReference>
<dbReference type="SUPFAM" id="SSF53137">
    <property type="entry name" value="Translational machinery components"/>
    <property type="match status" value="1"/>
</dbReference>